<feature type="transmembrane region" description="Helical" evidence="2">
    <location>
        <begin position="188"/>
        <end position="210"/>
    </location>
</feature>
<name>A0A1S3JUB9_LINAN</name>
<organism evidence="4 5">
    <name type="scientific">Lingula anatina</name>
    <name type="common">Brachiopod</name>
    <name type="synonym">Lingula unguis</name>
    <dbReference type="NCBI Taxonomy" id="7574"/>
    <lineage>
        <taxon>Eukaryota</taxon>
        <taxon>Metazoa</taxon>
        <taxon>Spiralia</taxon>
        <taxon>Lophotrochozoa</taxon>
        <taxon>Brachiopoda</taxon>
        <taxon>Linguliformea</taxon>
        <taxon>Lingulata</taxon>
        <taxon>Lingulida</taxon>
        <taxon>Linguloidea</taxon>
        <taxon>Lingulidae</taxon>
        <taxon>Lingula</taxon>
    </lineage>
</organism>
<evidence type="ECO:0000256" key="2">
    <source>
        <dbReference type="SAM" id="Phobius"/>
    </source>
</evidence>
<feature type="compositionally biased region" description="Polar residues" evidence="1">
    <location>
        <begin position="139"/>
        <end position="165"/>
    </location>
</feature>
<dbReference type="KEGG" id="lak:106176026"/>
<keyword evidence="3" id="KW-0732">Signal</keyword>
<dbReference type="InParanoid" id="A0A1S3JUB9"/>
<feature type="signal peptide" evidence="3">
    <location>
        <begin position="1"/>
        <end position="24"/>
    </location>
</feature>
<feature type="chain" id="PRO_5010164553" evidence="3">
    <location>
        <begin position="25"/>
        <end position="289"/>
    </location>
</feature>
<evidence type="ECO:0000313" key="5">
    <source>
        <dbReference type="RefSeq" id="XP_013413691.1"/>
    </source>
</evidence>
<dbReference type="Proteomes" id="UP000085678">
    <property type="component" value="Unplaced"/>
</dbReference>
<keyword evidence="2" id="KW-0812">Transmembrane</keyword>
<evidence type="ECO:0000256" key="3">
    <source>
        <dbReference type="SAM" id="SignalP"/>
    </source>
</evidence>
<dbReference type="RefSeq" id="XP_013413691.1">
    <property type="nucleotide sequence ID" value="XM_013558237.1"/>
</dbReference>
<dbReference type="AlphaFoldDB" id="A0A1S3JUB9"/>
<sequence>MGDYFALVIVDICLLWLITTDSYAVGTFTTSAILENVTSKAMDIQTTDDIFQNIRTTTDSYFYTKSQTDTVTTAHVKQYSSNTAQDLENGSTISGALSERDQTTMAAILATPEDISQSTTDGSDFDEISKNSLNSTNNLFDGHSTGSIKSQNTRETGGIQPGNTTKQKRAKSPQKDIWNKIIIGKVRLSTLVAIMSACMMTLIIVSCLSCKLYKRIKKNRDLYQQKMYMNMLFEDLFQRQKHAELHGDSSHVYSLDLCMHGAGKSTQNTWPRTNRSTGSFLSLDRIIYV</sequence>
<proteinExistence type="predicted"/>
<gene>
    <name evidence="5" type="primary">LOC106176026</name>
</gene>
<reference evidence="5" key="1">
    <citation type="submission" date="2025-08" db="UniProtKB">
        <authorList>
            <consortium name="RefSeq"/>
        </authorList>
    </citation>
    <scope>IDENTIFICATION</scope>
    <source>
        <tissue evidence="5">Gonads</tissue>
    </source>
</reference>
<feature type="region of interest" description="Disordered" evidence="1">
    <location>
        <begin position="139"/>
        <end position="172"/>
    </location>
</feature>
<evidence type="ECO:0000313" key="4">
    <source>
        <dbReference type="Proteomes" id="UP000085678"/>
    </source>
</evidence>
<keyword evidence="4" id="KW-1185">Reference proteome</keyword>
<accession>A0A1S3JUB9</accession>
<dbReference type="GeneID" id="106176026"/>
<keyword evidence="2" id="KW-0472">Membrane</keyword>
<protein>
    <submittedName>
        <fullName evidence="5">Uncharacterized protein LOC106176026</fullName>
    </submittedName>
</protein>
<keyword evidence="2" id="KW-1133">Transmembrane helix</keyword>
<evidence type="ECO:0000256" key="1">
    <source>
        <dbReference type="SAM" id="MobiDB-lite"/>
    </source>
</evidence>